<dbReference type="InterPro" id="IPR023606">
    <property type="entry name" value="CoA-Trfase_III_dom_1_sf"/>
</dbReference>
<sequence>MADRRPPVPLPARTDVAQLAWRSVERASAAGAALAGAENAPLDGQRIAVAYAGDRHLRLDGESIRGFAPLSGFFRTTDGWVRTHGNYPHHASALRRGIALSADADVDTVTTALAGMRAEDASRRIVAEGGICTPVYEEGPATDEALRDTPLLQVDRIGDAAPHARISGPTEAPLRGVRVLDLTRVIAGPVSTRTLALLGADVLRIDPPHLPEIELQHLDTGHGKRSALLDLRDVAHRTRFEELLATADVLVTGYRPAAMAALGLDPHAVATAHPGIVTARLSAWGEPDRRGFDSIVQAACGIAWIESADGERPGVLPAQALDHSAGYLLAAGIMEALAAQRAEGGSWRVETSLRRVAAELLGLPRTAASTPDLALDTAGHTQDFEIDGHRLTTAGPAVAYAGSPRWYAPPRPWGRDRAEWH</sequence>
<dbReference type="Pfam" id="PF02515">
    <property type="entry name" value="CoA_transf_3"/>
    <property type="match status" value="1"/>
</dbReference>
<proteinExistence type="predicted"/>
<name>A0ABT7N1P6_9MICO</name>
<reference evidence="1 2" key="1">
    <citation type="submission" date="2023-06" db="EMBL/GenBank/DDBJ databases">
        <title>Microbacterium sp. nov., isolated from a waste landfill.</title>
        <authorList>
            <person name="Wen W."/>
        </authorList>
    </citation>
    <scope>NUCLEOTIDE SEQUENCE [LARGE SCALE GENOMIC DNA]</scope>
    <source>
        <strain evidence="1 2">ASV49</strain>
    </source>
</reference>
<keyword evidence="1" id="KW-0808">Transferase</keyword>
<accession>A0ABT7N1P6</accession>
<dbReference type="InterPro" id="IPR050509">
    <property type="entry name" value="CoA-transferase_III"/>
</dbReference>
<dbReference type="RefSeq" id="WP_286289539.1">
    <property type="nucleotide sequence ID" value="NZ_JASXSZ010000004.1"/>
</dbReference>
<keyword evidence="2" id="KW-1185">Reference proteome</keyword>
<evidence type="ECO:0000313" key="2">
    <source>
        <dbReference type="Proteomes" id="UP001235064"/>
    </source>
</evidence>
<dbReference type="Proteomes" id="UP001235064">
    <property type="component" value="Unassembled WGS sequence"/>
</dbReference>
<gene>
    <name evidence="1" type="ORF">QSV35_14705</name>
</gene>
<dbReference type="PANTHER" id="PTHR48228">
    <property type="entry name" value="SUCCINYL-COA--D-CITRAMALATE COA-TRANSFERASE"/>
    <property type="match status" value="1"/>
</dbReference>
<comment type="caution">
    <text evidence="1">The sequence shown here is derived from an EMBL/GenBank/DDBJ whole genome shotgun (WGS) entry which is preliminary data.</text>
</comment>
<dbReference type="GO" id="GO:0016740">
    <property type="term" value="F:transferase activity"/>
    <property type="evidence" value="ECO:0007669"/>
    <property type="project" value="UniProtKB-KW"/>
</dbReference>
<organism evidence="1 2">
    <name type="scientific">Microbacterium candidum</name>
    <dbReference type="NCBI Taxonomy" id="3041922"/>
    <lineage>
        <taxon>Bacteria</taxon>
        <taxon>Bacillati</taxon>
        <taxon>Actinomycetota</taxon>
        <taxon>Actinomycetes</taxon>
        <taxon>Micrococcales</taxon>
        <taxon>Microbacteriaceae</taxon>
        <taxon>Microbacterium</taxon>
    </lineage>
</organism>
<dbReference type="InterPro" id="IPR003673">
    <property type="entry name" value="CoA-Trfase_fam_III"/>
</dbReference>
<dbReference type="Gene3D" id="3.40.50.10540">
    <property type="entry name" value="Crotonobetainyl-coa:carnitine coa-transferase, domain 1"/>
    <property type="match status" value="1"/>
</dbReference>
<dbReference type="PANTHER" id="PTHR48228:SF4">
    <property type="entry name" value="BLR3030 PROTEIN"/>
    <property type="match status" value="1"/>
</dbReference>
<dbReference type="EMBL" id="JASXSZ010000004">
    <property type="protein sequence ID" value="MDL9980591.1"/>
    <property type="molecule type" value="Genomic_DNA"/>
</dbReference>
<protein>
    <submittedName>
        <fullName evidence="1">CoA transferase</fullName>
    </submittedName>
</protein>
<evidence type="ECO:0000313" key="1">
    <source>
        <dbReference type="EMBL" id="MDL9980591.1"/>
    </source>
</evidence>
<dbReference type="SUPFAM" id="SSF89796">
    <property type="entry name" value="CoA-transferase family III (CaiB/BaiF)"/>
    <property type="match status" value="2"/>
</dbReference>